<evidence type="ECO:0000313" key="8">
    <source>
        <dbReference type="Proteomes" id="UP001497497"/>
    </source>
</evidence>
<organism evidence="7 8">
    <name type="scientific">Lymnaea stagnalis</name>
    <name type="common">Great pond snail</name>
    <name type="synonym">Helix stagnalis</name>
    <dbReference type="NCBI Taxonomy" id="6523"/>
    <lineage>
        <taxon>Eukaryota</taxon>
        <taxon>Metazoa</taxon>
        <taxon>Spiralia</taxon>
        <taxon>Lophotrochozoa</taxon>
        <taxon>Mollusca</taxon>
        <taxon>Gastropoda</taxon>
        <taxon>Heterobranchia</taxon>
        <taxon>Euthyneura</taxon>
        <taxon>Panpulmonata</taxon>
        <taxon>Hygrophila</taxon>
        <taxon>Lymnaeoidea</taxon>
        <taxon>Lymnaeidae</taxon>
        <taxon>Lymnaea</taxon>
    </lineage>
</organism>
<protein>
    <submittedName>
        <fullName evidence="7">Uncharacterized protein</fullName>
    </submittedName>
</protein>
<accession>A0AAV2HQN0</accession>
<dbReference type="PANTHER" id="PTHR11040:SF140">
    <property type="entry name" value="ZRT (ZRT), IRT- (IRT-) LIKE PROTEIN TRANSPORTER"/>
    <property type="match status" value="1"/>
</dbReference>
<keyword evidence="4 6" id="KW-0472">Membrane</keyword>
<evidence type="ECO:0000256" key="2">
    <source>
        <dbReference type="ARBA" id="ARBA00022692"/>
    </source>
</evidence>
<feature type="transmembrane region" description="Helical" evidence="6">
    <location>
        <begin position="6"/>
        <end position="29"/>
    </location>
</feature>
<dbReference type="AlphaFoldDB" id="A0AAV2HQN0"/>
<evidence type="ECO:0000256" key="4">
    <source>
        <dbReference type="ARBA" id="ARBA00023136"/>
    </source>
</evidence>
<feature type="compositionally biased region" description="Basic and acidic residues" evidence="5">
    <location>
        <begin position="151"/>
        <end position="177"/>
    </location>
</feature>
<feature type="transmembrane region" description="Helical" evidence="6">
    <location>
        <begin position="238"/>
        <end position="261"/>
    </location>
</feature>
<evidence type="ECO:0000256" key="1">
    <source>
        <dbReference type="ARBA" id="ARBA00004141"/>
    </source>
</evidence>
<dbReference type="Proteomes" id="UP001497497">
    <property type="component" value="Unassembled WGS sequence"/>
</dbReference>
<feature type="transmembrane region" description="Helical" evidence="6">
    <location>
        <begin position="45"/>
        <end position="66"/>
    </location>
</feature>
<feature type="region of interest" description="Disordered" evidence="5">
    <location>
        <begin position="136"/>
        <end position="186"/>
    </location>
</feature>
<feature type="transmembrane region" description="Helical" evidence="6">
    <location>
        <begin position="212"/>
        <end position="232"/>
    </location>
</feature>
<feature type="transmembrane region" description="Helical" evidence="6">
    <location>
        <begin position="339"/>
        <end position="358"/>
    </location>
</feature>
<comment type="caution">
    <text evidence="7">The sequence shown here is derived from an EMBL/GenBank/DDBJ whole genome shotgun (WGS) entry which is preliminary data.</text>
</comment>
<evidence type="ECO:0000256" key="3">
    <source>
        <dbReference type="ARBA" id="ARBA00022989"/>
    </source>
</evidence>
<dbReference type="Pfam" id="PF02535">
    <property type="entry name" value="Zip"/>
    <property type="match status" value="1"/>
</dbReference>
<feature type="transmembrane region" description="Helical" evidence="6">
    <location>
        <begin position="86"/>
        <end position="103"/>
    </location>
</feature>
<dbReference type="GO" id="GO:0005886">
    <property type="term" value="C:plasma membrane"/>
    <property type="evidence" value="ECO:0007669"/>
    <property type="project" value="TreeGrafter"/>
</dbReference>
<keyword evidence="3 6" id="KW-1133">Transmembrane helix</keyword>
<name>A0AAV2HQN0_LYMST</name>
<evidence type="ECO:0000256" key="6">
    <source>
        <dbReference type="SAM" id="Phobius"/>
    </source>
</evidence>
<dbReference type="PANTHER" id="PTHR11040">
    <property type="entry name" value="ZINC/IRON TRANSPORTER"/>
    <property type="match status" value="1"/>
</dbReference>
<gene>
    <name evidence="7" type="ORF">GSLYS_00008809001</name>
</gene>
<dbReference type="InterPro" id="IPR003689">
    <property type="entry name" value="ZIP"/>
</dbReference>
<comment type="subcellular location">
    <subcellularLocation>
        <location evidence="1">Membrane</location>
        <topology evidence="1">Multi-pass membrane protein</topology>
    </subcellularLocation>
</comment>
<reference evidence="7 8" key="1">
    <citation type="submission" date="2024-04" db="EMBL/GenBank/DDBJ databases">
        <authorList>
            <consortium name="Genoscope - CEA"/>
            <person name="William W."/>
        </authorList>
    </citation>
    <scope>NUCLEOTIDE SEQUENCE [LARGE SCALE GENOMIC DNA]</scope>
</reference>
<keyword evidence="8" id="KW-1185">Reference proteome</keyword>
<proteinExistence type="predicted"/>
<feature type="transmembrane region" description="Helical" evidence="6">
    <location>
        <begin position="273"/>
        <end position="293"/>
    </location>
</feature>
<dbReference type="EMBL" id="CAXITT010000184">
    <property type="protein sequence ID" value="CAL1534849.1"/>
    <property type="molecule type" value="Genomic_DNA"/>
</dbReference>
<keyword evidence="2 6" id="KW-0812">Transmembrane</keyword>
<dbReference type="GO" id="GO:0005385">
    <property type="term" value="F:zinc ion transmembrane transporter activity"/>
    <property type="evidence" value="ECO:0007669"/>
    <property type="project" value="TreeGrafter"/>
</dbReference>
<evidence type="ECO:0000313" key="7">
    <source>
        <dbReference type="EMBL" id="CAL1534849.1"/>
    </source>
</evidence>
<feature type="transmembrane region" description="Helical" evidence="6">
    <location>
        <begin position="313"/>
        <end position="332"/>
    </location>
</feature>
<sequence length="361" mass="39683">MEPVIAKVITLVVLIFLTLLSSVLPYFLVLRGSHSLVSARRRDKIVGYLNCFAGGVFLGTLLLHLLTEGSEEFENYKKYANLDLQLPLFNIFVAAGFFLVAYIEIFMRNCLYTEVPVVTNVEIDVPDASVVSNGYPRRDYGSLRTSPPVTEHQEHHHGDHQHSEDVTQRLMKSEHPNHPASGTVNAGSTEQALNASLDADTRAVSTPTGIRAFLLLVALSFHTIFDGLAVGLQHSASGIWQVFAAISIHKTIIAFCLGLEIFKSEPNRPVRAFLWLCFFSLMSPMGIGLGIFLTAGGVNDGARLLSSSILQGLASGTFLYVTFLELLCVYIGHNSKGEFLSLFFSMTGFVLMTLVKLLDHD</sequence>
<evidence type="ECO:0000256" key="5">
    <source>
        <dbReference type="SAM" id="MobiDB-lite"/>
    </source>
</evidence>